<protein>
    <submittedName>
        <fullName evidence="1">SDR family oxidoreductase</fullName>
    </submittedName>
</protein>
<proteinExistence type="predicted"/>
<reference evidence="1" key="1">
    <citation type="submission" date="2022-10" db="EMBL/GenBank/DDBJ databases">
        <title>The complete genomes of actinobacterial strains from the NBC collection.</title>
        <authorList>
            <person name="Joergensen T.S."/>
            <person name="Alvarez Arevalo M."/>
            <person name="Sterndorff E.B."/>
            <person name="Faurdal D."/>
            <person name="Vuksanovic O."/>
            <person name="Mourched A.-S."/>
            <person name="Charusanti P."/>
            <person name="Shaw S."/>
            <person name="Blin K."/>
            <person name="Weber T."/>
        </authorList>
    </citation>
    <scope>NUCLEOTIDE SEQUENCE</scope>
    <source>
        <strain evidence="1">NBC 01771</strain>
    </source>
</reference>
<dbReference type="Proteomes" id="UP001348369">
    <property type="component" value="Chromosome"/>
</dbReference>
<dbReference type="EMBL" id="CP109109">
    <property type="protein sequence ID" value="WSC02765.1"/>
    <property type="molecule type" value="Genomic_DNA"/>
</dbReference>
<accession>A0ACD4ZWC1</accession>
<evidence type="ECO:0000313" key="2">
    <source>
        <dbReference type="Proteomes" id="UP001348369"/>
    </source>
</evidence>
<organism evidence="1 2">
    <name type="scientific">Streptomyces scopuliridis</name>
    <dbReference type="NCBI Taxonomy" id="452529"/>
    <lineage>
        <taxon>Bacteria</taxon>
        <taxon>Bacillati</taxon>
        <taxon>Actinomycetota</taxon>
        <taxon>Actinomycetes</taxon>
        <taxon>Kitasatosporales</taxon>
        <taxon>Streptomycetaceae</taxon>
        <taxon>Streptomyces</taxon>
    </lineage>
</organism>
<gene>
    <name evidence="1" type="ORF">OG835_41135</name>
</gene>
<evidence type="ECO:0000313" key="1">
    <source>
        <dbReference type="EMBL" id="WSC02765.1"/>
    </source>
</evidence>
<keyword evidence="2" id="KW-1185">Reference proteome</keyword>
<sequence length="280" mass="29111">MAEQLDGKRIIVTGGAQGIGEAAVRAFTREGAQVYSFDITEGAGARVAKEATEAGPGAAAFRRTDITDKTDTGAAFEEALAALGGLDVLVNIAGLQRSAAAADITDELWETVYRVNVLGTIHTNQAAYRAMKPSGAGAIINFGSMSGFTGELTNAVYGSSKGAVHTWIRTVAREWGPDGIRVNAVLPYVNTPMFEKYRNSLTPGELAAYDAEIAKSIPLGGRFGNADKDLAPVLVFLASDASHFITGQLLPVDGASPRCADPLRGTPAAPPDKGTKGSTP</sequence>
<name>A0ACD4ZWC1_9ACTN</name>